<dbReference type="Proteomes" id="UP000528457">
    <property type="component" value="Unassembled WGS sequence"/>
</dbReference>
<evidence type="ECO:0000259" key="1">
    <source>
        <dbReference type="PROSITE" id="PS51186"/>
    </source>
</evidence>
<dbReference type="InterPro" id="IPR016181">
    <property type="entry name" value="Acyl_CoA_acyltransferase"/>
</dbReference>
<dbReference type="EMBL" id="JACHHT010000001">
    <property type="protein sequence ID" value="MBB6520351.1"/>
    <property type="molecule type" value="Genomic_DNA"/>
</dbReference>
<dbReference type="PANTHER" id="PTHR43792">
    <property type="entry name" value="GNAT FAMILY, PUTATIVE (AFU_ORTHOLOGUE AFUA_3G00765)-RELATED-RELATED"/>
    <property type="match status" value="1"/>
</dbReference>
<evidence type="ECO:0000313" key="2">
    <source>
        <dbReference type="EMBL" id="MBB6520351.1"/>
    </source>
</evidence>
<dbReference type="Gene3D" id="3.40.630.30">
    <property type="match status" value="1"/>
</dbReference>
<dbReference type="SUPFAM" id="SSF55729">
    <property type="entry name" value="Acyl-CoA N-acyltransferases (Nat)"/>
    <property type="match status" value="1"/>
</dbReference>
<dbReference type="Pfam" id="PF13302">
    <property type="entry name" value="Acetyltransf_3"/>
    <property type="match status" value="1"/>
</dbReference>
<name>A0A7X0MU80_9GAMM</name>
<feature type="domain" description="N-acetyltransferase" evidence="1">
    <location>
        <begin position="11"/>
        <end position="170"/>
    </location>
</feature>
<evidence type="ECO:0000313" key="3">
    <source>
        <dbReference type="Proteomes" id="UP000528457"/>
    </source>
</evidence>
<dbReference type="InterPro" id="IPR000182">
    <property type="entry name" value="GNAT_dom"/>
</dbReference>
<comment type="caution">
    <text evidence="2">The sequence shown here is derived from an EMBL/GenBank/DDBJ whole genome shotgun (WGS) entry which is preliminary data.</text>
</comment>
<organism evidence="2 3">
    <name type="scientific">Pseudoteredinibacter isoporae</name>
    <dbReference type="NCBI Taxonomy" id="570281"/>
    <lineage>
        <taxon>Bacteria</taxon>
        <taxon>Pseudomonadati</taxon>
        <taxon>Pseudomonadota</taxon>
        <taxon>Gammaproteobacteria</taxon>
        <taxon>Cellvibrionales</taxon>
        <taxon>Cellvibrionaceae</taxon>
        <taxon>Pseudoteredinibacter</taxon>
    </lineage>
</organism>
<proteinExistence type="predicted"/>
<dbReference type="RefSeq" id="WP_166851507.1">
    <property type="nucleotide sequence ID" value="NZ_JAAONY010000001.1"/>
</dbReference>
<reference evidence="2 3" key="1">
    <citation type="submission" date="2020-08" db="EMBL/GenBank/DDBJ databases">
        <title>Genomic Encyclopedia of Type Strains, Phase IV (KMG-IV): sequencing the most valuable type-strain genomes for metagenomic binning, comparative biology and taxonomic classification.</title>
        <authorList>
            <person name="Goeker M."/>
        </authorList>
    </citation>
    <scope>NUCLEOTIDE SEQUENCE [LARGE SCALE GENOMIC DNA]</scope>
    <source>
        <strain evidence="2 3">DSM 22368</strain>
    </source>
</reference>
<keyword evidence="3" id="KW-1185">Reference proteome</keyword>
<dbReference type="AlphaFoldDB" id="A0A7X0MU80"/>
<dbReference type="PROSITE" id="PS51186">
    <property type="entry name" value="GNAT"/>
    <property type="match status" value="1"/>
</dbReference>
<dbReference type="GO" id="GO:0016747">
    <property type="term" value="F:acyltransferase activity, transferring groups other than amino-acyl groups"/>
    <property type="evidence" value="ECO:0007669"/>
    <property type="project" value="InterPro"/>
</dbReference>
<dbReference type="InParanoid" id="A0A7X0MU80"/>
<accession>A0A7X0MU80</accession>
<keyword evidence="2" id="KW-0808">Transferase</keyword>
<protein>
    <submittedName>
        <fullName evidence="2">RimJ/RimL family protein N-acetyltransferase</fullName>
    </submittedName>
</protein>
<gene>
    <name evidence="2" type="ORF">HNR48_000629</name>
</gene>
<dbReference type="InterPro" id="IPR051531">
    <property type="entry name" value="N-acetyltransferase"/>
</dbReference>
<dbReference type="PANTHER" id="PTHR43792:SF1">
    <property type="entry name" value="N-ACETYLTRANSFERASE DOMAIN-CONTAINING PROTEIN"/>
    <property type="match status" value="1"/>
</dbReference>
<sequence length="176" mass="20509">MNIPELETERLRLRAWRDSDIEPYIEMCADEEIMRHLTGKPMTRQEGWRHAAYIIGHWQLRGYGHWALEHKESGLFAGRLGFFNPEDWPGFEIGWAISRPFWRQGLAEEGARRALAYAFEEMGREELISVINPENTASIALAEKLGERYQRDDEVFGHKVSIYGMSKRDWLAANKA</sequence>